<dbReference type="PROSITE" id="PS00523">
    <property type="entry name" value="SULFATASE_1"/>
    <property type="match status" value="1"/>
</dbReference>
<dbReference type="Proteomes" id="UP000230842">
    <property type="component" value="Unassembled WGS sequence"/>
</dbReference>
<dbReference type="PANTHER" id="PTHR42693:SF33">
    <property type="entry name" value="ARYLSULFATASE"/>
    <property type="match status" value="1"/>
</dbReference>
<keyword evidence="8" id="KW-1185">Reference proteome</keyword>
<dbReference type="SUPFAM" id="SSF53649">
    <property type="entry name" value="Alkaline phosphatase-like"/>
    <property type="match status" value="1"/>
</dbReference>
<accession>A0A2M9BJP4</accession>
<dbReference type="RefSeq" id="WP_211288052.1">
    <property type="nucleotide sequence ID" value="NZ_PGEZ01000001.1"/>
</dbReference>
<feature type="region of interest" description="Disordered" evidence="5">
    <location>
        <begin position="1"/>
        <end position="49"/>
    </location>
</feature>
<evidence type="ECO:0000313" key="7">
    <source>
        <dbReference type="EMBL" id="PJJ58163.1"/>
    </source>
</evidence>
<sequence>MSAPDTSGTGGQSGPREGVPEYARGYERFPGRVGRTASQSERAWPRERRAADGSPNIVVVVVDDLGYSDVGPFGSEIATPVLDGLARRGIVLPNYHTTPVCSPARAALLTGLNPHRAGYGSVANSDPGFPNLRLELDDDVLTLPEALREHGYATFGIGKWHLTRDALMNHAADKGTWPLQRGFDRYYGTLEGCNSFFHPNQLIRDNGAVDVTELPPDYYLTDDLTDEAVAMIKGLRANDSRKPFFLYFAHHAMHGPLGAKPEDLAAQRGRYDDGWDAVRRRRHAAQIASGLLPTGTVLPDAEKSPGFDVAAWDSLSEAEQIRYARYMEVYAAMVASIDASLGRILDVVDALGELEDTIVVFTSDNGGTFEGGAEGTRSYFSRFVHVPGVPRDWEADVDRDLDLIGGPRTMVHYPRGWGMVSNTPFRFAKGQTFAGGVRVPMIVAYGDRLRAGHDDDGYRRGYQYVTDVLPTLLDLAGITHPGRRNGSPTQAIDGVSFAETLCTAGAGGTRHEQYAEFGGNRGYYADGWKVVTQHAPGTPFDDAEWELYHVESDPTEVRDLAADEPERLRAMALAWERAAWENTVFPLPDAPGLAAVRRPAERELEQPVTLLPGTPRLERYRSSVLTSLRSFAVEVDLATSGDDAGVLVAHGDQGGGYALIVEDDRLRLSYNEYGRLRRFDAGPIGAGDHLVRLEMDAWPGFKWGVRVLLDGRTVARGGPVWMLLGMAPFSGIDVGLDRPGPVDWDVYQRHGAYRWSGTLRTVRYLPGPRAGYDPAAVAEAERDVALAFD</sequence>
<keyword evidence="4" id="KW-0106">Calcium</keyword>
<organism evidence="7 8">
    <name type="scientific">Mumia flava</name>
    <dbReference type="NCBI Taxonomy" id="1348852"/>
    <lineage>
        <taxon>Bacteria</taxon>
        <taxon>Bacillati</taxon>
        <taxon>Actinomycetota</taxon>
        <taxon>Actinomycetes</taxon>
        <taxon>Propionibacteriales</taxon>
        <taxon>Nocardioidaceae</taxon>
        <taxon>Mumia</taxon>
    </lineage>
</organism>
<dbReference type="GO" id="GO:0004065">
    <property type="term" value="F:arylsulfatase activity"/>
    <property type="evidence" value="ECO:0007669"/>
    <property type="project" value="TreeGrafter"/>
</dbReference>
<comment type="caution">
    <text evidence="7">The sequence shown here is derived from an EMBL/GenBank/DDBJ whole genome shotgun (WGS) entry which is preliminary data.</text>
</comment>
<comment type="similarity">
    <text evidence="1">Belongs to the sulfatase family.</text>
</comment>
<evidence type="ECO:0000256" key="2">
    <source>
        <dbReference type="ARBA" id="ARBA00022723"/>
    </source>
</evidence>
<dbReference type="GO" id="GO:0046872">
    <property type="term" value="F:metal ion binding"/>
    <property type="evidence" value="ECO:0007669"/>
    <property type="project" value="UniProtKB-KW"/>
</dbReference>
<dbReference type="PANTHER" id="PTHR42693">
    <property type="entry name" value="ARYLSULFATASE FAMILY MEMBER"/>
    <property type="match status" value="1"/>
</dbReference>
<dbReference type="PROSITE" id="PS00149">
    <property type="entry name" value="SULFATASE_2"/>
    <property type="match status" value="1"/>
</dbReference>
<evidence type="ECO:0000259" key="6">
    <source>
        <dbReference type="Pfam" id="PF00884"/>
    </source>
</evidence>
<dbReference type="InterPro" id="IPR017850">
    <property type="entry name" value="Alkaline_phosphatase_core_sf"/>
</dbReference>
<dbReference type="CDD" id="cd16025">
    <property type="entry name" value="PAS_like"/>
    <property type="match status" value="1"/>
</dbReference>
<dbReference type="InterPro" id="IPR024607">
    <property type="entry name" value="Sulfatase_CS"/>
</dbReference>
<protein>
    <submittedName>
        <fullName evidence="7">Arylsulfatase</fullName>
    </submittedName>
</protein>
<proteinExistence type="inferred from homology"/>
<dbReference type="Gene3D" id="3.30.1120.10">
    <property type="match status" value="1"/>
</dbReference>
<gene>
    <name evidence="7" type="ORF">CLV56_2408</name>
</gene>
<dbReference type="Pfam" id="PF00884">
    <property type="entry name" value="Sulfatase"/>
    <property type="match status" value="1"/>
</dbReference>
<name>A0A2M9BJP4_9ACTN</name>
<keyword evidence="3" id="KW-0378">Hydrolase</keyword>
<dbReference type="InterPro" id="IPR050738">
    <property type="entry name" value="Sulfatase"/>
</dbReference>
<dbReference type="Gene3D" id="3.40.720.10">
    <property type="entry name" value="Alkaline Phosphatase, subunit A"/>
    <property type="match status" value="1"/>
</dbReference>
<evidence type="ECO:0000313" key="8">
    <source>
        <dbReference type="Proteomes" id="UP000230842"/>
    </source>
</evidence>
<keyword evidence="2" id="KW-0479">Metal-binding</keyword>
<dbReference type="AlphaFoldDB" id="A0A2M9BJP4"/>
<evidence type="ECO:0000256" key="3">
    <source>
        <dbReference type="ARBA" id="ARBA00022801"/>
    </source>
</evidence>
<evidence type="ECO:0000256" key="5">
    <source>
        <dbReference type="SAM" id="MobiDB-lite"/>
    </source>
</evidence>
<dbReference type="InterPro" id="IPR000917">
    <property type="entry name" value="Sulfatase_N"/>
</dbReference>
<feature type="domain" description="Sulfatase N-terminal" evidence="6">
    <location>
        <begin position="55"/>
        <end position="478"/>
    </location>
</feature>
<dbReference type="EMBL" id="PGEZ01000001">
    <property type="protein sequence ID" value="PJJ58163.1"/>
    <property type="molecule type" value="Genomic_DNA"/>
</dbReference>
<reference evidence="7 8" key="1">
    <citation type="submission" date="2017-11" db="EMBL/GenBank/DDBJ databases">
        <title>Genomic Encyclopedia of Archaeal and Bacterial Type Strains, Phase II (KMG-II): From Individual Species to Whole Genera.</title>
        <authorList>
            <person name="Goeker M."/>
        </authorList>
    </citation>
    <scope>NUCLEOTIDE SEQUENCE [LARGE SCALE GENOMIC DNA]</scope>
    <source>
        <strain evidence="7 8">DSM 27763</strain>
    </source>
</reference>
<evidence type="ECO:0000256" key="4">
    <source>
        <dbReference type="ARBA" id="ARBA00022837"/>
    </source>
</evidence>
<evidence type="ECO:0000256" key="1">
    <source>
        <dbReference type="ARBA" id="ARBA00008779"/>
    </source>
</evidence>